<protein>
    <submittedName>
        <fullName evidence="1">Uncharacterized protein</fullName>
    </submittedName>
</protein>
<proteinExistence type="predicted"/>
<dbReference type="AlphaFoldDB" id="A0A4Q9QEM3"/>
<reference evidence="1 2" key="1">
    <citation type="submission" date="2019-01" db="EMBL/GenBank/DDBJ databases">
        <title>Draft genome sequences of three monokaryotic isolates of the white-rot basidiomycete fungus Dichomitus squalens.</title>
        <authorList>
            <consortium name="DOE Joint Genome Institute"/>
            <person name="Lopez S.C."/>
            <person name="Andreopoulos B."/>
            <person name="Pangilinan J."/>
            <person name="Lipzen A."/>
            <person name="Riley R."/>
            <person name="Ahrendt S."/>
            <person name="Ng V."/>
            <person name="Barry K."/>
            <person name="Daum C."/>
            <person name="Grigoriev I.V."/>
            <person name="Hilden K.S."/>
            <person name="Makela M.R."/>
            <person name="de Vries R.P."/>
        </authorList>
    </citation>
    <scope>NUCLEOTIDE SEQUENCE [LARGE SCALE GENOMIC DNA]</scope>
    <source>
        <strain evidence="1 2">CBS 464.89</strain>
    </source>
</reference>
<evidence type="ECO:0000313" key="2">
    <source>
        <dbReference type="Proteomes" id="UP000292082"/>
    </source>
</evidence>
<keyword evidence="2" id="KW-1185">Reference proteome</keyword>
<organism evidence="1 2">
    <name type="scientific">Dichomitus squalens</name>
    <dbReference type="NCBI Taxonomy" id="114155"/>
    <lineage>
        <taxon>Eukaryota</taxon>
        <taxon>Fungi</taxon>
        <taxon>Dikarya</taxon>
        <taxon>Basidiomycota</taxon>
        <taxon>Agaricomycotina</taxon>
        <taxon>Agaricomycetes</taxon>
        <taxon>Polyporales</taxon>
        <taxon>Polyporaceae</taxon>
        <taxon>Dichomitus</taxon>
    </lineage>
</organism>
<evidence type="ECO:0000313" key="1">
    <source>
        <dbReference type="EMBL" id="TBU66185.1"/>
    </source>
</evidence>
<name>A0A4Q9QEM3_9APHY</name>
<dbReference type="EMBL" id="ML145084">
    <property type="protein sequence ID" value="TBU66185.1"/>
    <property type="molecule type" value="Genomic_DNA"/>
</dbReference>
<gene>
    <name evidence="1" type="ORF">BD310DRAFT_46433</name>
</gene>
<dbReference type="Proteomes" id="UP000292082">
    <property type="component" value="Unassembled WGS sequence"/>
</dbReference>
<sequence length="150" mass="16552">MLKLRPVNGSLEAGVGSNWHRFFLSRPWGTYANGRNPRIQGAIGHIRGDGLPICAITPSQVRGDVSKSVSGLPEGTSNALHYKNTWGRVAWPSTPAQCGSPKVLLFHLRERLSDKLRMPVHDLRGHNVRPSYHQAQCAVQPESIYLSPPL</sequence>
<accession>A0A4Q9QEM3</accession>